<proteinExistence type="predicted"/>
<reference evidence="1" key="1">
    <citation type="submission" date="2023-03" db="EMBL/GenBank/DDBJ databases">
        <title>Massive genome expansion in bonnet fungi (Mycena s.s.) driven by repeated elements and novel gene families across ecological guilds.</title>
        <authorList>
            <consortium name="Lawrence Berkeley National Laboratory"/>
            <person name="Harder C.B."/>
            <person name="Miyauchi S."/>
            <person name="Viragh M."/>
            <person name="Kuo A."/>
            <person name="Thoen E."/>
            <person name="Andreopoulos B."/>
            <person name="Lu D."/>
            <person name="Skrede I."/>
            <person name="Drula E."/>
            <person name="Henrissat B."/>
            <person name="Morin E."/>
            <person name="Kohler A."/>
            <person name="Barry K."/>
            <person name="LaButti K."/>
            <person name="Morin E."/>
            <person name="Salamov A."/>
            <person name="Lipzen A."/>
            <person name="Mereny Z."/>
            <person name="Hegedus B."/>
            <person name="Baldrian P."/>
            <person name="Stursova M."/>
            <person name="Weitz H."/>
            <person name="Taylor A."/>
            <person name="Grigoriev I.V."/>
            <person name="Nagy L.G."/>
            <person name="Martin F."/>
            <person name="Kauserud H."/>
        </authorList>
    </citation>
    <scope>NUCLEOTIDE SEQUENCE</scope>
    <source>
        <strain evidence="1">9144</strain>
    </source>
</reference>
<accession>A0AAD6ULT8</accession>
<evidence type="ECO:0000313" key="2">
    <source>
        <dbReference type="Proteomes" id="UP001219525"/>
    </source>
</evidence>
<evidence type="ECO:0000313" key="1">
    <source>
        <dbReference type="EMBL" id="KAJ7189947.1"/>
    </source>
</evidence>
<sequence>MVFFSRQARHLGDDRKQAQRSLTASAVSLFSTTCAAALHHPAHALLSVHRLICDACRRHCPESPCARCAGSVSTPDARRWYRLSMPCDALHRCRRLVMPHDSALHRTPSPLPRAHSWERARVSLSTPDTTATAFQASTATAFHRLACRCPAPRGLFSTPTTALHCPAHAYGSVRGLIFDARRRRRLVKPHGPRRCPARHADALRHTAVCGLVCDASHHRRLAMLHGTALRRDPCTHFRRRPLSRPCDAPRRRPACTQFRRRLVKPRDAALHTLP</sequence>
<comment type="caution">
    <text evidence="1">The sequence shown here is derived from an EMBL/GenBank/DDBJ whole genome shotgun (WGS) entry which is preliminary data.</text>
</comment>
<gene>
    <name evidence="1" type="ORF">GGX14DRAFT_580242</name>
</gene>
<dbReference type="Proteomes" id="UP001219525">
    <property type="component" value="Unassembled WGS sequence"/>
</dbReference>
<name>A0AAD6ULT8_9AGAR</name>
<keyword evidence="2" id="KW-1185">Reference proteome</keyword>
<dbReference type="EMBL" id="JARJCW010000161">
    <property type="protein sequence ID" value="KAJ7189947.1"/>
    <property type="molecule type" value="Genomic_DNA"/>
</dbReference>
<protein>
    <submittedName>
        <fullName evidence="1">Uncharacterized protein</fullName>
    </submittedName>
</protein>
<organism evidence="1 2">
    <name type="scientific">Mycena pura</name>
    <dbReference type="NCBI Taxonomy" id="153505"/>
    <lineage>
        <taxon>Eukaryota</taxon>
        <taxon>Fungi</taxon>
        <taxon>Dikarya</taxon>
        <taxon>Basidiomycota</taxon>
        <taxon>Agaricomycotina</taxon>
        <taxon>Agaricomycetes</taxon>
        <taxon>Agaricomycetidae</taxon>
        <taxon>Agaricales</taxon>
        <taxon>Marasmiineae</taxon>
        <taxon>Mycenaceae</taxon>
        <taxon>Mycena</taxon>
    </lineage>
</organism>
<dbReference type="AlphaFoldDB" id="A0AAD6ULT8"/>